<feature type="region of interest" description="Disordered" evidence="8">
    <location>
        <begin position="29"/>
        <end position="57"/>
    </location>
</feature>
<evidence type="ECO:0000256" key="4">
    <source>
        <dbReference type="ARBA" id="ARBA00023242"/>
    </source>
</evidence>
<proteinExistence type="inferred from homology"/>
<gene>
    <name evidence="10" type="ORF">AQUCO_00201418v1</name>
</gene>
<dbReference type="GO" id="GO:0006974">
    <property type="term" value="P:DNA damage response"/>
    <property type="evidence" value="ECO:0007669"/>
    <property type="project" value="UniProtKB-KW"/>
</dbReference>
<dbReference type="InterPro" id="IPR040038">
    <property type="entry name" value="TIPIN/Csm3/Swi3"/>
</dbReference>
<evidence type="ECO:0000256" key="8">
    <source>
        <dbReference type="SAM" id="MobiDB-lite"/>
    </source>
</evidence>
<evidence type="ECO:0000256" key="2">
    <source>
        <dbReference type="ARBA" id="ARBA00006075"/>
    </source>
</evidence>
<accession>A0A2G5F7X6</accession>
<dbReference type="GO" id="GO:0000076">
    <property type="term" value="P:DNA replication checkpoint signaling"/>
    <property type="evidence" value="ECO:0007669"/>
    <property type="project" value="UniProtKB-UniRule"/>
</dbReference>
<keyword evidence="6" id="KW-0479">Metal-binding</keyword>
<dbReference type="SUPFAM" id="SSF57756">
    <property type="entry name" value="Retrovirus zinc finger-like domains"/>
    <property type="match status" value="1"/>
</dbReference>
<feature type="compositionally biased region" description="Low complexity" evidence="8">
    <location>
        <begin position="31"/>
        <end position="57"/>
    </location>
</feature>
<dbReference type="SMART" id="SM00343">
    <property type="entry name" value="ZnF_C2HC"/>
    <property type="match status" value="1"/>
</dbReference>
<evidence type="ECO:0000256" key="7">
    <source>
        <dbReference type="RuleBase" id="RU366049"/>
    </source>
</evidence>
<protein>
    <recommendedName>
        <fullName evidence="9">CCHC-type domain-containing protein</fullName>
    </recommendedName>
</protein>
<dbReference type="Pfam" id="PF07962">
    <property type="entry name" value="Swi3"/>
    <property type="match status" value="1"/>
</dbReference>
<dbReference type="InterPro" id="IPR012923">
    <property type="entry name" value="Csm3"/>
</dbReference>
<reference evidence="10 11" key="1">
    <citation type="submission" date="2017-09" db="EMBL/GenBank/DDBJ databases">
        <title>WGS assembly of Aquilegia coerulea Goldsmith.</title>
        <authorList>
            <person name="Hodges S."/>
            <person name="Kramer E."/>
            <person name="Nordborg M."/>
            <person name="Tomkins J."/>
            <person name="Borevitz J."/>
            <person name="Derieg N."/>
            <person name="Yan J."/>
            <person name="Mihaltcheva S."/>
            <person name="Hayes R.D."/>
            <person name="Rokhsar D."/>
        </authorList>
    </citation>
    <scope>NUCLEOTIDE SEQUENCE [LARGE SCALE GENOMIC DNA]</scope>
    <source>
        <strain evidence="11">cv. Goldsmith</strain>
    </source>
</reference>
<dbReference type="STRING" id="218851.A0A2G5F7X6"/>
<keyword evidence="5 7" id="KW-0131">Cell cycle</keyword>
<evidence type="ECO:0000256" key="3">
    <source>
        <dbReference type="ARBA" id="ARBA00022763"/>
    </source>
</evidence>
<comment type="similarity">
    <text evidence="2 7">Belongs to the CSM3 family.</text>
</comment>
<evidence type="ECO:0000256" key="5">
    <source>
        <dbReference type="ARBA" id="ARBA00023306"/>
    </source>
</evidence>
<dbReference type="Proteomes" id="UP000230069">
    <property type="component" value="Unassembled WGS sequence"/>
</dbReference>
<evidence type="ECO:0000256" key="6">
    <source>
        <dbReference type="PROSITE-ProRule" id="PRU00047"/>
    </source>
</evidence>
<comment type="function">
    <text evidence="7">Plays an important role in the control of DNA replication and the maintenance of replication fork stability.</text>
</comment>
<dbReference type="Pfam" id="PF00098">
    <property type="entry name" value="zf-CCHC"/>
    <property type="match status" value="1"/>
</dbReference>
<evidence type="ECO:0000313" key="11">
    <source>
        <dbReference type="Proteomes" id="UP000230069"/>
    </source>
</evidence>
<dbReference type="GO" id="GO:0031297">
    <property type="term" value="P:replication fork processing"/>
    <property type="evidence" value="ECO:0007669"/>
    <property type="project" value="UniProtKB-UniRule"/>
</dbReference>
<keyword evidence="3 7" id="KW-0227">DNA damage</keyword>
<keyword evidence="4 7" id="KW-0539">Nucleus</keyword>
<keyword evidence="6" id="KW-0862">Zinc</keyword>
<evidence type="ECO:0000259" key="9">
    <source>
        <dbReference type="PROSITE" id="PS50158"/>
    </source>
</evidence>
<dbReference type="GO" id="GO:0043111">
    <property type="term" value="P:replication fork arrest"/>
    <property type="evidence" value="ECO:0007669"/>
    <property type="project" value="TreeGrafter"/>
</dbReference>
<dbReference type="PANTHER" id="PTHR13220">
    <property type="entry name" value="TIMELESS INTERACTING-RELATED"/>
    <property type="match status" value="1"/>
</dbReference>
<dbReference type="PANTHER" id="PTHR13220:SF11">
    <property type="entry name" value="TIMELESS-INTERACTING PROTEIN"/>
    <property type="match status" value="1"/>
</dbReference>
<dbReference type="GO" id="GO:0008270">
    <property type="term" value="F:zinc ion binding"/>
    <property type="evidence" value="ECO:0007669"/>
    <property type="project" value="UniProtKB-KW"/>
</dbReference>
<keyword evidence="11" id="KW-1185">Reference proteome</keyword>
<evidence type="ECO:0000256" key="1">
    <source>
        <dbReference type="ARBA" id="ARBA00004123"/>
    </source>
</evidence>
<feature type="domain" description="CCHC-type" evidence="9">
    <location>
        <begin position="17"/>
        <end position="30"/>
    </location>
</feature>
<dbReference type="GO" id="GO:0003677">
    <property type="term" value="F:DNA binding"/>
    <property type="evidence" value="ECO:0007669"/>
    <property type="project" value="TreeGrafter"/>
</dbReference>
<dbReference type="InterPro" id="IPR001878">
    <property type="entry name" value="Znf_CCHC"/>
</dbReference>
<dbReference type="FunCoup" id="A0A2G5F7X6">
    <property type="interactions" value="1581"/>
</dbReference>
<organism evidence="10 11">
    <name type="scientific">Aquilegia coerulea</name>
    <name type="common">Rocky mountain columbine</name>
    <dbReference type="NCBI Taxonomy" id="218851"/>
    <lineage>
        <taxon>Eukaryota</taxon>
        <taxon>Viridiplantae</taxon>
        <taxon>Streptophyta</taxon>
        <taxon>Embryophyta</taxon>
        <taxon>Tracheophyta</taxon>
        <taxon>Spermatophyta</taxon>
        <taxon>Magnoliopsida</taxon>
        <taxon>Ranunculales</taxon>
        <taxon>Ranunculaceae</taxon>
        <taxon>Thalictroideae</taxon>
        <taxon>Aquilegia</taxon>
    </lineage>
</organism>
<keyword evidence="6" id="KW-0863">Zinc-finger</keyword>
<dbReference type="GO" id="GO:0031298">
    <property type="term" value="C:replication fork protection complex"/>
    <property type="evidence" value="ECO:0007669"/>
    <property type="project" value="TreeGrafter"/>
</dbReference>
<dbReference type="EMBL" id="KZ305019">
    <property type="protein sequence ID" value="PIA64112.1"/>
    <property type="molecule type" value="Genomic_DNA"/>
</dbReference>
<dbReference type="AlphaFoldDB" id="A0A2G5F7X6"/>
<dbReference type="InParanoid" id="A0A2G5F7X6"/>
<dbReference type="InterPro" id="IPR036875">
    <property type="entry name" value="Znf_CCHC_sf"/>
</dbReference>
<dbReference type="OrthoDB" id="437078at2759"/>
<comment type="subcellular location">
    <subcellularLocation>
        <location evidence="1 7">Nucleus</location>
    </subcellularLocation>
</comment>
<dbReference type="PROSITE" id="PS50158">
    <property type="entry name" value="ZF_CCHC"/>
    <property type="match status" value="1"/>
</dbReference>
<evidence type="ECO:0000313" key="10">
    <source>
        <dbReference type="EMBL" id="PIA64112.1"/>
    </source>
</evidence>
<name>A0A2G5F7X6_AQUCA</name>
<sequence length="303" mass="33666">MEKNGGGGGGGAPATGCYKCGRPGHWSRDCSFSNNKTDSNSTTPNPNFSNSNSGSSFKNSNFSSKFPIDKTIEKPKKLPKTRPKLTPELLLSEDGLGYVLKHFPKSFKFRGRGHEVSDLGNLIELYTQWHSQLIPYYSFQQFVQKVEQVGATKRVRACIRDLRERVANGGDPSKLHEPPVEHCVPIMEPVVEEVRSEDPDTDFVNPPPESHDADALDEEMADEIYRNATEEPRLSSPNQTPAVQLLPDHSIVNGPPDQVPDNQTSILSDVITEEQKARMEANRLKALERASARARSSHTLCHF</sequence>
<dbReference type="Gene3D" id="4.10.60.10">
    <property type="entry name" value="Zinc finger, CCHC-type"/>
    <property type="match status" value="1"/>
</dbReference>